<dbReference type="EMBL" id="FNAK01000004">
    <property type="protein sequence ID" value="SDE05698.1"/>
    <property type="molecule type" value="Genomic_DNA"/>
</dbReference>
<protein>
    <recommendedName>
        <fullName evidence="4">PEP-CTERM protein-sorting domain-containing protein</fullName>
    </recommendedName>
</protein>
<dbReference type="AlphaFoldDB" id="A0A1G6ZSM6"/>
<dbReference type="Proteomes" id="UP000183685">
    <property type="component" value="Unassembled WGS sequence"/>
</dbReference>
<reference evidence="2 3" key="1">
    <citation type="submission" date="2016-10" db="EMBL/GenBank/DDBJ databases">
        <authorList>
            <person name="de Groot N.N."/>
        </authorList>
    </citation>
    <scope>NUCLEOTIDE SEQUENCE [LARGE SCALE GENOMIC DNA]</scope>
    <source>
        <strain evidence="2 3">CGMCC 1.9109</strain>
    </source>
</reference>
<evidence type="ECO:0000256" key="1">
    <source>
        <dbReference type="SAM" id="Phobius"/>
    </source>
</evidence>
<feature type="transmembrane region" description="Helical" evidence="1">
    <location>
        <begin position="37"/>
        <end position="52"/>
    </location>
</feature>
<keyword evidence="1" id="KW-0812">Transmembrane</keyword>
<keyword evidence="1" id="KW-0472">Membrane</keyword>
<evidence type="ECO:0000313" key="2">
    <source>
        <dbReference type="EMBL" id="SDE05698.1"/>
    </source>
</evidence>
<gene>
    <name evidence="2" type="ORF">SAMN04488071_1938</name>
</gene>
<dbReference type="RefSeq" id="WP_068304304.1">
    <property type="nucleotide sequence ID" value="NZ_FNAK01000004.1"/>
</dbReference>
<sequence length="66" mass="7101">MKKHIENLITAGVTAVLGLSISALAQFEGPVVTVPEPEAALVLLPAAAYLALKEHRRRAKAKKRQD</sequence>
<proteinExistence type="predicted"/>
<keyword evidence="1" id="KW-1133">Transmembrane helix</keyword>
<evidence type="ECO:0000313" key="3">
    <source>
        <dbReference type="Proteomes" id="UP000183685"/>
    </source>
</evidence>
<accession>A0A1G6ZSM6</accession>
<name>A0A1G6ZSM6_9PROT</name>
<keyword evidence="3" id="KW-1185">Reference proteome</keyword>
<organism evidence="2 3">
    <name type="scientific">Kordiimonas lacus</name>
    <dbReference type="NCBI Taxonomy" id="637679"/>
    <lineage>
        <taxon>Bacteria</taxon>
        <taxon>Pseudomonadati</taxon>
        <taxon>Pseudomonadota</taxon>
        <taxon>Alphaproteobacteria</taxon>
        <taxon>Kordiimonadales</taxon>
        <taxon>Kordiimonadaceae</taxon>
        <taxon>Kordiimonas</taxon>
    </lineage>
</organism>
<evidence type="ECO:0008006" key="4">
    <source>
        <dbReference type="Google" id="ProtNLM"/>
    </source>
</evidence>